<proteinExistence type="predicted"/>
<protein>
    <submittedName>
        <fullName evidence="1">Uncharacterized protein</fullName>
    </submittedName>
</protein>
<name>A0A0A8XZG3_ARUDO</name>
<organism evidence="1">
    <name type="scientific">Arundo donax</name>
    <name type="common">Giant reed</name>
    <name type="synonym">Donax arundinaceus</name>
    <dbReference type="NCBI Taxonomy" id="35708"/>
    <lineage>
        <taxon>Eukaryota</taxon>
        <taxon>Viridiplantae</taxon>
        <taxon>Streptophyta</taxon>
        <taxon>Embryophyta</taxon>
        <taxon>Tracheophyta</taxon>
        <taxon>Spermatophyta</taxon>
        <taxon>Magnoliopsida</taxon>
        <taxon>Liliopsida</taxon>
        <taxon>Poales</taxon>
        <taxon>Poaceae</taxon>
        <taxon>PACMAD clade</taxon>
        <taxon>Arundinoideae</taxon>
        <taxon>Arundineae</taxon>
        <taxon>Arundo</taxon>
    </lineage>
</organism>
<sequence>MSLLYTVSRRRKTTTCSIGGYITEYGL</sequence>
<accession>A0A0A8XZG3</accession>
<evidence type="ECO:0000313" key="1">
    <source>
        <dbReference type="EMBL" id="JAD19399.1"/>
    </source>
</evidence>
<reference evidence="1" key="1">
    <citation type="submission" date="2014-09" db="EMBL/GenBank/DDBJ databases">
        <authorList>
            <person name="Magalhaes I.L.F."/>
            <person name="Oliveira U."/>
            <person name="Santos F.R."/>
            <person name="Vidigal T.H.D.A."/>
            <person name="Brescovit A.D."/>
            <person name="Santos A.J."/>
        </authorList>
    </citation>
    <scope>NUCLEOTIDE SEQUENCE</scope>
    <source>
        <tissue evidence="1">Shoot tissue taken approximately 20 cm above the soil surface</tissue>
    </source>
</reference>
<dbReference type="EMBL" id="GBRH01278496">
    <property type="protein sequence ID" value="JAD19399.1"/>
    <property type="molecule type" value="Transcribed_RNA"/>
</dbReference>
<dbReference type="AlphaFoldDB" id="A0A0A8XZG3"/>
<reference evidence="1" key="2">
    <citation type="journal article" date="2015" name="Data Brief">
        <title>Shoot transcriptome of the giant reed, Arundo donax.</title>
        <authorList>
            <person name="Barrero R.A."/>
            <person name="Guerrero F.D."/>
            <person name="Moolhuijzen P."/>
            <person name="Goolsby J.A."/>
            <person name="Tidwell J."/>
            <person name="Bellgard S.E."/>
            <person name="Bellgard M.I."/>
        </authorList>
    </citation>
    <scope>NUCLEOTIDE SEQUENCE</scope>
    <source>
        <tissue evidence="1">Shoot tissue taken approximately 20 cm above the soil surface</tissue>
    </source>
</reference>